<evidence type="ECO:0000256" key="2">
    <source>
        <dbReference type="ARBA" id="ARBA00022500"/>
    </source>
</evidence>
<dbReference type="NCBIfam" id="NF001965">
    <property type="entry name" value="PRK00742.1"/>
    <property type="match status" value="1"/>
</dbReference>
<dbReference type="CDD" id="cd16432">
    <property type="entry name" value="CheB_Rec"/>
    <property type="match status" value="1"/>
</dbReference>
<sequence>MVTEHRKIGVLIADDSLVCRELLTAIVEDDAVLEVIGTARNGREAVDMTHDLRPAVILMDVHMPEMDGVEATRRILRDTPTPVVMISASTGQAELDLSFTALDCGALAALQKPVSPNDPHFDQVADDLCRLLRLMAEVKVVRRRDPSAAFRETLPIQAQSVPSVVAVASSTGGPTALLDVFADTRDNAGPAILVVQHLAKGFAEGFVSWLSERTGRDIRLATHGERIQSGQVRFAPTGVHMSVGANRTLQLSGCQPGQIHCPAGDVLLSSVARAYGSSAMGVVLTGMGADGAAGLLDIRSAGGMTVAQSEDSCVVYGMPRRAVEIKAAAKVLSPRQISQLLVRFSNVGRPGKALA</sequence>
<keyword evidence="11" id="KW-1185">Reference proteome</keyword>
<dbReference type="InterPro" id="IPR001789">
    <property type="entry name" value="Sig_transdc_resp-reg_receiver"/>
</dbReference>
<feature type="modified residue" description="4-aspartylphosphate" evidence="5 7">
    <location>
        <position position="60"/>
    </location>
</feature>
<dbReference type="AlphaFoldDB" id="A0A154VY61"/>
<comment type="caution">
    <text evidence="10">The sequence shown here is derived from an EMBL/GenBank/DDBJ whole genome shotgun (WGS) entry which is preliminary data.</text>
</comment>
<dbReference type="GO" id="GO:0006935">
    <property type="term" value="P:chemotaxis"/>
    <property type="evidence" value="ECO:0007669"/>
    <property type="project" value="UniProtKB-UniRule"/>
</dbReference>
<dbReference type="EC" id="3.1.1.61" evidence="5"/>
<feature type="active site" evidence="5 6">
    <location>
        <position position="290"/>
    </location>
</feature>
<keyword evidence="2 5" id="KW-0145">Chemotaxis</keyword>
<reference evidence="10 11" key="1">
    <citation type="submission" date="2015-12" db="EMBL/GenBank/DDBJ databases">
        <title>Genome sequence of Oceanibaculum pacificum MCCC 1A02656.</title>
        <authorList>
            <person name="Lu L."/>
            <person name="Lai Q."/>
            <person name="Shao Z."/>
            <person name="Qian P."/>
        </authorList>
    </citation>
    <scope>NUCLEOTIDE SEQUENCE [LARGE SCALE GENOMIC DNA]</scope>
    <source>
        <strain evidence="10 11">MCCC 1A02656</strain>
    </source>
</reference>
<dbReference type="PIRSF" id="PIRSF000876">
    <property type="entry name" value="RR_chemtxs_CheB"/>
    <property type="match status" value="1"/>
</dbReference>
<proteinExistence type="inferred from homology"/>
<dbReference type="GO" id="GO:0050568">
    <property type="term" value="F:protein-glutamine glutaminase activity"/>
    <property type="evidence" value="ECO:0007669"/>
    <property type="project" value="UniProtKB-UniRule"/>
</dbReference>
<comment type="subcellular location">
    <subcellularLocation>
        <location evidence="5">Cytoplasm</location>
    </subcellularLocation>
</comment>
<dbReference type="CDD" id="cd17541">
    <property type="entry name" value="REC_CheB-like"/>
    <property type="match status" value="1"/>
</dbReference>
<dbReference type="SUPFAM" id="SSF52738">
    <property type="entry name" value="Methylesterase CheB, C-terminal domain"/>
    <property type="match status" value="1"/>
</dbReference>
<feature type="domain" description="Response regulatory" evidence="8">
    <location>
        <begin position="9"/>
        <end position="127"/>
    </location>
</feature>
<comment type="PTM">
    <text evidence="5">Phosphorylated by CheA. Phosphorylation of the N-terminal regulatory domain activates the methylesterase activity.</text>
</comment>
<dbReference type="GO" id="GO:0005737">
    <property type="term" value="C:cytoplasm"/>
    <property type="evidence" value="ECO:0007669"/>
    <property type="project" value="UniProtKB-SubCell"/>
</dbReference>
<accession>A0A154VY61</accession>
<dbReference type="EC" id="3.5.1.44" evidence="5"/>
<gene>
    <name evidence="5" type="primary">cheB</name>
    <name evidence="10" type="ORF">AUP43_11155</name>
</gene>
<dbReference type="InterPro" id="IPR011006">
    <property type="entry name" value="CheY-like_superfamily"/>
</dbReference>
<comment type="domain">
    <text evidence="5">Contains a C-terminal catalytic domain, and an N-terminal region which modulates catalytic activity.</text>
</comment>
<comment type="function">
    <text evidence="5">Involved in chemotaxis. Part of a chemotaxis signal transduction system that modulates chemotaxis in response to various stimuli. Catalyzes the demethylation of specific methylglutamate residues introduced into the chemoreceptors (methyl-accepting chemotaxis proteins or MCP) by CheR. Also mediates the irreversible deamidation of specific glutamine residues to glutamic acid.</text>
</comment>
<dbReference type="InterPro" id="IPR000673">
    <property type="entry name" value="Sig_transdc_resp-reg_Me-estase"/>
</dbReference>
<organism evidence="10 11">
    <name type="scientific">Oceanibaculum pacificum</name>
    <dbReference type="NCBI Taxonomy" id="580166"/>
    <lineage>
        <taxon>Bacteria</taxon>
        <taxon>Pseudomonadati</taxon>
        <taxon>Pseudomonadota</taxon>
        <taxon>Alphaproteobacteria</taxon>
        <taxon>Rhodospirillales</taxon>
        <taxon>Oceanibaculaceae</taxon>
        <taxon>Oceanibaculum</taxon>
    </lineage>
</organism>
<dbReference type="Pfam" id="PF01339">
    <property type="entry name" value="CheB_methylest"/>
    <property type="match status" value="1"/>
</dbReference>
<keyword evidence="1 5" id="KW-0963">Cytoplasm</keyword>
<dbReference type="STRING" id="580166.AUP43_11155"/>
<dbReference type="Gene3D" id="3.40.50.180">
    <property type="entry name" value="Methylesterase CheB, C-terminal domain"/>
    <property type="match status" value="1"/>
</dbReference>
<dbReference type="EMBL" id="LPXN01000125">
    <property type="protein sequence ID" value="KZD06195.1"/>
    <property type="molecule type" value="Genomic_DNA"/>
</dbReference>
<protein>
    <recommendedName>
        <fullName evidence="5">Protein-glutamate methylesterase/protein-glutamine glutaminase</fullName>
        <ecNumber evidence="5">3.1.1.61</ecNumber>
        <ecNumber evidence="5">3.5.1.44</ecNumber>
    </recommendedName>
</protein>
<feature type="domain" description="CheB-type methylesterase" evidence="9">
    <location>
        <begin position="158"/>
        <end position="348"/>
    </location>
</feature>
<comment type="catalytic activity">
    <reaction evidence="4 5">
        <text>[protein]-L-glutamate 5-O-methyl ester + H2O = L-glutamyl-[protein] + methanol + H(+)</text>
        <dbReference type="Rhea" id="RHEA:23236"/>
        <dbReference type="Rhea" id="RHEA-COMP:10208"/>
        <dbReference type="Rhea" id="RHEA-COMP:10311"/>
        <dbReference type="ChEBI" id="CHEBI:15377"/>
        <dbReference type="ChEBI" id="CHEBI:15378"/>
        <dbReference type="ChEBI" id="CHEBI:17790"/>
        <dbReference type="ChEBI" id="CHEBI:29973"/>
        <dbReference type="ChEBI" id="CHEBI:82795"/>
        <dbReference type="EC" id="3.1.1.61"/>
    </reaction>
</comment>
<dbReference type="SMART" id="SM00448">
    <property type="entry name" value="REC"/>
    <property type="match status" value="1"/>
</dbReference>
<evidence type="ECO:0000313" key="10">
    <source>
        <dbReference type="EMBL" id="KZD06195.1"/>
    </source>
</evidence>
<evidence type="ECO:0000256" key="4">
    <source>
        <dbReference type="ARBA" id="ARBA00048267"/>
    </source>
</evidence>
<evidence type="ECO:0000259" key="8">
    <source>
        <dbReference type="PROSITE" id="PS50110"/>
    </source>
</evidence>
<feature type="active site" evidence="5 6">
    <location>
        <position position="197"/>
    </location>
</feature>
<dbReference type="PROSITE" id="PS50110">
    <property type="entry name" value="RESPONSE_REGULATORY"/>
    <property type="match status" value="1"/>
</dbReference>
<evidence type="ECO:0000256" key="7">
    <source>
        <dbReference type="PROSITE-ProRule" id="PRU00169"/>
    </source>
</evidence>
<evidence type="ECO:0000256" key="5">
    <source>
        <dbReference type="HAMAP-Rule" id="MF_00099"/>
    </source>
</evidence>
<dbReference type="GO" id="GO:0000156">
    <property type="term" value="F:phosphorelay response regulator activity"/>
    <property type="evidence" value="ECO:0007669"/>
    <property type="project" value="InterPro"/>
</dbReference>
<dbReference type="SUPFAM" id="SSF52172">
    <property type="entry name" value="CheY-like"/>
    <property type="match status" value="1"/>
</dbReference>
<dbReference type="OrthoDB" id="9793421at2"/>
<dbReference type="PROSITE" id="PS50122">
    <property type="entry name" value="CHEB"/>
    <property type="match status" value="1"/>
</dbReference>
<evidence type="ECO:0000256" key="1">
    <source>
        <dbReference type="ARBA" id="ARBA00022490"/>
    </source>
</evidence>
<evidence type="ECO:0000256" key="6">
    <source>
        <dbReference type="PROSITE-ProRule" id="PRU00050"/>
    </source>
</evidence>
<name>A0A154VY61_9PROT</name>
<dbReference type="GO" id="GO:0008984">
    <property type="term" value="F:protein-glutamate methylesterase activity"/>
    <property type="evidence" value="ECO:0007669"/>
    <property type="project" value="UniProtKB-UniRule"/>
</dbReference>
<dbReference type="RefSeq" id="WP_067557704.1">
    <property type="nucleotide sequence ID" value="NZ_LPXN01000125.1"/>
</dbReference>
<dbReference type="HAMAP" id="MF_00099">
    <property type="entry name" value="CheB_chemtxs"/>
    <property type="match status" value="1"/>
</dbReference>
<dbReference type="PANTHER" id="PTHR42872:SF6">
    <property type="entry name" value="PROTEIN-GLUTAMATE METHYLESTERASE_PROTEIN-GLUTAMINE GLUTAMINASE"/>
    <property type="match status" value="1"/>
</dbReference>
<evidence type="ECO:0000313" key="11">
    <source>
        <dbReference type="Proteomes" id="UP000076400"/>
    </source>
</evidence>
<dbReference type="InterPro" id="IPR035909">
    <property type="entry name" value="CheB_C"/>
</dbReference>
<dbReference type="InterPro" id="IPR008248">
    <property type="entry name" value="CheB-like"/>
</dbReference>
<evidence type="ECO:0000256" key="3">
    <source>
        <dbReference type="ARBA" id="ARBA00022801"/>
    </source>
</evidence>
<dbReference type="PANTHER" id="PTHR42872">
    <property type="entry name" value="PROTEIN-GLUTAMATE METHYLESTERASE/PROTEIN-GLUTAMINE GLUTAMINASE"/>
    <property type="match status" value="1"/>
</dbReference>
<dbReference type="Proteomes" id="UP000076400">
    <property type="component" value="Unassembled WGS sequence"/>
</dbReference>
<feature type="active site" evidence="5 6">
    <location>
        <position position="170"/>
    </location>
</feature>
<evidence type="ECO:0000259" key="9">
    <source>
        <dbReference type="PROSITE" id="PS50122"/>
    </source>
</evidence>
<dbReference type="Pfam" id="PF00072">
    <property type="entry name" value="Response_reg"/>
    <property type="match status" value="1"/>
</dbReference>
<keyword evidence="3 5" id="KW-0378">Hydrolase</keyword>
<dbReference type="Gene3D" id="3.40.50.2300">
    <property type="match status" value="1"/>
</dbReference>
<keyword evidence="5 7" id="KW-0597">Phosphoprotein</keyword>
<comment type="similarity">
    <text evidence="5">Belongs to the CheB family.</text>
</comment>
<comment type="catalytic activity">
    <reaction evidence="5">
        <text>L-glutaminyl-[protein] + H2O = L-glutamyl-[protein] + NH4(+)</text>
        <dbReference type="Rhea" id="RHEA:16441"/>
        <dbReference type="Rhea" id="RHEA-COMP:10207"/>
        <dbReference type="Rhea" id="RHEA-COMP:10208"/>
        <dbReference type="ChEBI" id="CHEBI:15377"/>
        <dbReference type="ChEBI" id="CHEBI:28938"/>
        <dbReference type="ChEBI" id="CHEBI:29973"/>
        <dbReference type="ChEBI" id="CHEBI:30011"/>
        <dbReference type="EC" id="3.5.1.44"/>
    </reaction>
</comment>